<keyword evidence="4" id="KW-1185">Reference proteome</keyword>
<dbReference type="Proteomes" id="UP000249619">
    <property type="component" value="Unassembled WGS sequence"/>
</dbReference>
<evidence type="ECO:0000313" key="3">
    <source>
        <dbReference type="EMBL" id="RAR03656.1"/>
    </source>
</evidence>
<protein>
    <submittedName>
        <fullName evidence="3">Uncharacterized protein</fullName>
    </submittedName>
</protein>
<reference evidence="4" key="1">
    <citation type="submission" date="2018-05" db="EMBL/GenBank/DDBJ databases">
        <title>Draft genome sequence of Stemphylium lycopersici strain CIDEFI 213.</title>
        <authorList>
            <person name="Medina R."/>
            <person name="Franco M.E.E."/>
            <person name="Lucentini C.G."/>
            <person name="Saparrat M.C.N."/>
            <person name="Balatti P.A."/>
        </authorList>
    </citation>
    <scope>NUCLEOTIDE SEQUENCE [LARGE SCALE GENOMIC DNA]</scope>
    <source>
        <strain evidence="4">CIDEFI 213</strain>
    </source>
</reference>
<comment type="caution">
    <text evidence="3">The sequence shown here is derived from an EMBL/GenBank/DDBJ whole genome shotgun (WGS) entry which is preliminary data.</text>
</comment>
<gene>
    <name evidence="3" type="ORF">DDE83_008137</name>
</gene>
<evidence type="ECO:0000313" key="4">
    <source>
        <dbReference type="Proteomes" id="UP000249619"/>
    </source>
</evidence>
<dbReference type="EMBL" id="QGDH01000173">
    <property type="protein sequence ID" value="RAR03656.1"/>
    <property type="molecule type" value="Genomic_DNA"/>
</dbReference>
<keyword evidence="1" id="KW-0175">Coiled coil</keyword>
<feature type="compositionally biased region" description="Polar residues" evidence="2">
    <location>
        <begin position="29"/>
        <end position="50"/>
    </location>
</feature>
<feature type="coiled-coil region" evidence="1">
    <location>
        <begin position="149"/>
        <end position="176"/>
    </location>
</feature>
<proteinExistence type="predicted"/>
<dbReference type="AlphaFoldDB" id="A0A364MUI9"/>
<name>A0A364MUI9_STELY</name>
<organism evidence="3 4">
    <name type="scientific">Stemphylium lycopersici</name>
    <name type="common">Tomato gray leaf spot disease fungus</name>
    <name type="synonym">Thyrospora lycopersici</name>
    <dbReference type="NCBI Taxonomy" id="183478"/>
    <lineage>
        <taxon>Eukaryota</taxon>
        <taxon>Fungi</taxon>
        <taxon>Dikarya</taxon>
        <taxon>Ascomycota</taxon>
        <taxon>Pezizomycotina</taxon>
        <taxon>Dothideomycetes</taxon>
        <taxon>Pleosporomycetidae</taxon>
        <taxon>Pleosporales</taxon>
        <taxon>Pleosporineae</taxon>
        <taxon>Pleosporaceae</taxon>
        <taxon>Stemphylium</taxon>
    </lineage>
</organism>
<sequence length="199" mass="21291">MPRENLLRHIFKHGPLSKHKDSSPREPVNNPQAAPSATSPVETTRANAEATSRLAKASAPVALQILPKIKEEPAREFGSLAGSLSSCSSSNTGAESATAVLAAQNTDNIPDPSTITTRDLVYAAIDEATSATHAHLDTLETTLALLETIRGLSETVEVLRREMKEKRKACQVAVKELAGFEEGVEKMHFANDGVVRGAR</sequence>
<evidence type="ECO:0000256" key="1">
    <source>
        <dbReference type="SAM" id="Coils"/>
    </source>
</evidence>
<accession>A0A364MUI9</accession>
<evidence type="ECO:0000256" key="2">
    <source>
        <dbReference type="SAM" id="MobiDB-lite"/>
    </source>
</evidence>
<feature type="region of interest" description="Disordered" evidence="2">
    <location>
        <begin position="10"/>
        <end position="50"/>
    </location>
</feature>